<dbReference type="KEGG" id="pgr:PGTG_19134"/>
<name>E3L9E9_PUCGT</name>
<dbReference type="EMBL" id="DS178384">
    <property type="protein sequence ID" value="EFP93174.2"/>
    <property type="molecule type" value="Genomic_DNA"/>
</dbReference>
<reference evidence="3" key="2">
    <citation type="journal article" date="2011" name="Proc. Natl. Acad. Sci. U.S.A.">
        <title>Obligate biotrophy features unraveled by the genomic analysis of rust fungi.</title>
        <authorList>
            <person name="Duplessis S."/>
            <person name="Cuomo C.A."/>
            <person name="Lin Y.-C."/>
            <person name="Aerts A."/>
            <person name="Tisserant E."/>
            <person name="Veneault-Fourrey C."/>
            <person name="Joly D.L."/>
            <person name="Hacquard S."/>
            <person name="Amselem J."/>
            <person name="Cantarel B.L."/>
            <person name="Chiu R."/>
            <person name="Coutinho P.M."/>
            <person name="Feau N."/>
            <person name="Field M."/>
            <person name="Frey P."/>
            <person name="Gelhaye E."/>
            <person name="Goldberg J."/>
            <person name="Grabherr M.G."/>
            <person name="Kodira C.D."/>
            <person name="Kohler A."/>
            <person name="Kuees U."/>
            <person name="Lindquist E.A."/>
            <person name="Lucas S.M."/>
            <person name="Mago R."/>
            <person name="Mauceli E."/>
            <person name="Morin E."/>
            <person name="Murat C."/>
            <person name="Pangilinan J.L."/>
            <person name="Park R."/>
            <person name="Pearson M."/>
            <person name="Quesneville H."/>
            <person name="Rouhier N."/>
            <person name="Sakthikumar S."/>
            <person name="Salamov A.A."/>
            <person name="Schmutz J."/>
            <person name="Selles B."/>
            <person name="Shapiro H."/>
            <person name="Tanguay P."/>
            <person name="Tuskan G.A."/>
            <person name="Henrissat B."/>
            <person name="Van de Peer Y."/>
            <person name="Rouze P."/>
            <person name="Ellis J.G."/>
            <person name="Dodds P.N."/>
            <person name="Schein J.E."/>
            <person name="Zhong S."/>
            <person name="Hamelin R.C."/>
            <person name="Grigoriev I.V."/>
            <person name="Szabo L.J."/>
            <person name="Martin F."/>
        </authorList>
    </citation>
    <scope>NUCLEOTIDE SEQUENCE [LARGE SCALE GENOMIC DNA]</scope>
    <source>
        <strain evidence="3">CRL 75-36-700-3 / race SCCL</strain>
    </source>
</reference>
<dbReference type="HOGENOM" id="CLU_2074293_0_0_1"/>
<proteinExistence type="predicted"/>
<protein>
    <submittedName>
        <fullName evidence="2">Uncharacterized protein</fullName>
    </submittedName>
</protein>
<organism evidence="2 3">
    <name type="scientific">Puccinia graminis f. sp. tritici (strain CRL 75-36-700-3 / race SCCL)</name>
    <name type="common">Black stem rust fungus</name>
    <dbReference type="NCBI Taxonomy" id="418459"/>
    <lineage>
        <taxon>Eukaryota</taxon>
        <taxon>Fungi</taxon>
        <taxon>Dikarya</taxon>
        <taxon>Basidiomycota</taxon>
        <taxon>Pucciniomycotina</taxon>
        <taxon>Pucciniomycetes</taxon>
        <taxon>Pucciniales</taxon>
        <taxon>Pucciniaceae</taxon>
        <taxon>Puccinia</taxon>
    </lineage>
</organism>
<keyword evidence="3" id="KW-1185">Reference proteome</keyword>
<dbReference type="VEuPathDB" id="FungiDB:PGTG_19134"/>
<evidence type="ECO:0000256" key="1">
    <source>
        <dbReference type="SAM" id="MobiDB-lite"/>
    </source>
</evidence>
<dbReference type="AlphaFoldDB" id="E3L9E9"/>
<dbReference type="RefSeq" id="XP_003337593.2">
    <property type="nucleotide sequence ID" value="XM_003337545.2"/>
</dbReference>
<dbReference type="GeneID" id="10543324"/>
<dbReference type="Proteomes" id="UP000008783">
    <property type="component" value="Unassembled WGS sequence"/>
</dbReference>
<feature type="region of interest" description="Disordered" evidence="1">
    <location>
        <begin position="1"/>
        <end position="51"/>
    </location>
</feature>
<reference key="1">
    <citation type="submission" date="2007-01" db="EMBL/GenBank/DDBJ databases">
        <title>The Genome Sequence of Puccinia graminis f. sp. tritici Strain CRL 75-36-700-3.</title>
        <authorList>
            <consortium name="The Broad Institute Genome Sequencing Platform"/>
            <person name="Birren B."/>
            <person name="Lander E."/>
            <person name="Galagan J."/>
            <person name="Nusbaum C."/>
            <person name="Devon K."/>
            <person name="Cuomo C."/>
            <person name="Jaffe D."/>
            <person name="Butler J."/>
            <person name="Alvarez P."/>
            <person name="Gnerre S."/>
            <person name="Grabherr M."/>
            <person name="Mauceli E."/>
            <person name="Brockman W."/>
            <person name="Young S."/>
            <person name="LaButti K."/>
            <person name="Sykes S."/>
            <person name="DeCaprio D."/>
            <person name="Crawford M."/>
            <person name="Koehrsen M."/>
            <person name="Engels R."/>
            <person name="Montgomery P."/>
            <person name="Pearson M."/>
            <person name="Howarth C."/>
            <person name="Larson L."/>
            <person name="White J."/>
            <person name="Zeng Q."/>
            <person name="Kodira C."/>
            <person name="Yandava C."/>
            <person name="Alvarado L."/>
            <person name="O'Leary S."/>
            <person name="Szabo L."/>
            <person name="Dean R."/>
            <person name="Schein J."/>
        </authorList>
    </citation>
    <scope>NUCLEOTIDE SEQUENCE</scope>
    <source>
        <strain>CRL 75-36-700-3</strain>
    </source>
</reference>
<sequence length="118" mass="13157">MSSSDLGKAIPEPVGPDRNPTFGTRGPESDREALTRPSPVITPEDITNQKLHVHVSGPRMPRITNTQDPMAITNIQEMSLEGQQEGTEGQPYTVKVMSPGDLGERIETVKWKYRHFFL</sequence>
<evidence type="ECO:0000313" key="3">
    <source>
        <dbReference type="Proteomes" id="UP000008783"/>
    </source>
</evidence>
<gene>
    <name evidence="2" type="ORF">PGTG_19134</name>
</gene>
<accession>E3L9E9</accession>
<evidence type="ECO:0000313" key="2">
    <source>
        <dbReference type="EMBL" id="EFP93174.2"/>
    </source>
</evidence>
<dbReference type="InParanoid" id="E3L9E9"/>